<evidence type="ECO:0000256" key="1">
    <source>
        <dbReference type="ARBA" id="ARBA00022801"/>
    </source>
</evidence>
<feature type="domain" description="DNA primase/polymerase bifunctional N-terminal" evidence="3">
    <location>
        <begin position="10"/>
        <end position="192"/>
    </location>
</feature>
<name>A0A9J7AXC1_9PROT</name>
<reference evidence="4" key="1">
    <citation type="submission" date="2022-08" db="EMBL/GenBank/DDBJ databases">
        <title>Nisaea acidiphila sp. nov., isolated from a marine algal debris and emended description of the genus Nisaea Urios et al. 2008.</title>
        <authorList>
            <person name="Kwon K."/>
        </authorList>
    </citation>
    <scope>NUCLEOTIDE SEQUENCE</scope>
    <source>
        <strain evidence="4">MEBiC11861</strain>
    </source>
</reference>
<dbReference type="CDD" id="cd04859">
    <property type="entry name" value="Prim_Pol"/>
    <property type="match status" value="1"/>
</dbReference>
<accession>A0A9J7AXC1</accession>
<dbReference type="InterPro" id="IPR014820">
    <property type="entry name" value="PriCT_1"/>
</dbReference>
<keyword evidence="5" id="KW-1185">Reference proteome</keyword>
<dbReference type="Proteomes" id="UP001060336">
    <property type="component" value="Chromosome"/>
</dbReference>
<evidence type="ECO:0000259" key="2">
    <source>
        <dbReference type="SMART" id="SM00942"/>
    </source>
</evidence>
<gene>
    <name evidence="4" type="ORF">NUH88_04140</name>
</gene>
<dbReference type="SMART" id="SM00942">
    <property type="entry name" value="PriCT_1"/>
    <property type="match status" value="1"/>
</dbReference>
<protein>
    <submittedName>
        <fullName evidence="4">Bifunctional DNA primase/polymerase</fullName>
    </submittedName>
</protein>
<feature type="domain" description="Primase C-terminal 1" evidence="2">
    <location>
        <begin position="214"/>
        <end position="280"/>
    </location>
</feature>
<dbReference type="Pfam" id="PF09250">
    <property type="entry name" value="Prim-Pol"/>
    <property type="match status" value="1"/>
</dbReference>
<evidence type="ECO:0000259" key="3">
    <source>
        <dbReference type="SMART" id="SM00943"/>
    </source>
</evidence>
<dbReference type="InterPro" id="IPR051620">
    <property type="entry name" value="ORF904-like_C"/>
</dbReference>
<evidence type="ECO:0000313" key="5">
    <source>
        <dbReference type="Proteomes" id="UP001060336"/>
    </source>
</evidence>
<dbReference type="Pfam" id="PF08708">
    <property type="entry name" value="PriCT_1"/>
    <property type="match status" value="1"/>
</dbReference>
<dbReference type="AlphaFoldDB" id="A0A9J7AXC1"/>
<dbReference type="RefSeq" id="WP_257770140.1">
    <property type="nucleotide sequence ID" value="NZ_CP102480.1"/>
</dbReference>
<dbReference type="GO" id="GO:0016787">
    <property type="term" value="F:hydrolase activity"/>
    <property type="evidence" value="ECO:0007669"/>
    <property type="project" value="UniProtKB-KW"/>
</dbReference>
<keyword evidence="1" id="KW-0378">Hydrolase</keyword>
<dbReference type="PANTHER" id="PTHR35372">
    <property type="entry name" value="ATP BINDING PROTEIN-RELATED"/>
    <property type="match status" value="1"/>
</dbReference>
<dbReference type="EMBL" id="CP102480">
    <property type="protein sequence ID" value="UUX50892.1"/>
    <property type="molecule type" value="Genomic_DNA"/>
</dbReference>
<sequence>MNRQAVLKHALQFADLDMAVFPVSRPIRTAGGWRCGCGRQDCSSPGKHPDGRRAPQGFKDASRDLHLLHEWFPGSDSLNIGIATGAVSSIFVLDIDERHDGFTTLSELEERHGELPPTWRFLTGGGGEHILFRHPGGRVPNSASAIGPGIDVRGDGGYIVAPPSLHVSGRLYTISVDHHPDDVPLSPAPDWLISLVRPSGASKRDTPAHGDWRDLIRTGIPEGSRNQTFARIAGYLIRKSVDPHLCLTVLLGLNTQACKPPLPEEEVLAVLKSILKRHAEKRVLRRGKDRVS</sequence>
<dbReference type="PANTHER" id="PTHR35372:SF2">
    <property type="entry name" value="SF3 HELICASE DOMAIN-CONTAINING PROTEIN"/>
    <property type="match status" value="1"/>
</dbReference>
<dbReference type="SMART" id="SM00943">
    <property type="entry name" value="Prim-Pol"/>
    <property type="match status" value="1"/>
</dbReference>
<evidence type="ECO:0000313" key="4">
    <source>
        <dbReference type="EMBL" id="UUX50892.1"/>
    </source>
</evidence>
<dbReference type="KEGG" id="naci:NUH88_04140"/>
<organism evidence="4 5">
    <name type="scientific">Nisaea acidiphila</name>
    <dbReference type="NCBI Taxonomy" id="1862145"/>
    <lineage>
        <taxon>Bacteria</taxon>
        <taxon>Pseudomonadati</taxon>
        <taxon>Pseudomonadota</taxon>
        <taxon>Alphaproteobacteria</taxon>
        <taxon>Rhodospirillales</taxon>
        <taxon>Thalassobaculaceae</taxon>
        <taxon>Nisaea</taxon>
    </lineage>
</organism>
<proteinExistence type="predicted"/>
<dbReference type="InterPro" id="IPR015330">
    <property type="entry name" value="DNA_primase/pol_bifunc_N"/>
</dbReference>
<dbReference type="SUPFAM" id="SSF56747">
    <property type="entry name" value="Prim-pol domain"/>
    <property type="match status" value="1"/>
</dbReference>